<dbReference type="AlphaFoldDB" id="A0A1H0J9Q2"/>
<feature type="domain" description="AAA+ ATPase" evidence="2">
    <location>
        <begin position="255"/>
        <end position="395"/>
    </location>
</feature>
<organism evidence="3 4">
    <name type="scientific">Aureimonas jatrophae</name>
    <dbReference type="NCBI Taxonomy" id="1166073"/>
    <lineage>
        <taxon>Bacteria</taxon>
        <taxon>Pseudomonadati</taxon>
        <taxon>Pseudomonadota</taxon>
        <taxon>Alphaproteobacteria</taxon>
        <taxon>Hyphomicrobiales</taxon>
        <taxon>Aurantimonadaceae</taxon>
        <taxon>Aureimonas</taxon>
    </lineage>
</organism>
<dbReference type="Gene3D" id="3.40.50.300">
    <property type="entry name" value="P-loop containing nucleotide triphosphate hydrolases"/>
    <property type="match status" value="1"/>
</dbReference>
<dbReference type="Gene3D" id="1.20.58.760">
    <property type="entry name" value="Peptidase M41"/>
    <property type="match status" value="1"/>
</dbReference>
<dbReference type="PANTHER" id="PTHR23076:SF97">
    <property type="entry name" value="ATP-DEPENDENT ZINC METALLOPROTEASE YME1L1"/>
    <property type="match status" value="1"/>
</dbReference>
<feature type="region of interest" description="Disordered" evidence="1">
    <location>
        <begin position="1"/>
        <end position="20"/>
    </location>
</feature>
<accession>A0A1H0J9Q2</accession>
<dbReference type="GO" id="GO:0006508">
    <property type="term" value="P:proteolysis"/>
    <property type="evidence" value="ECO:0007669"/>
    <property type="project" value="UniProtKB-KW"/>
</dbReference>
<dbReference type="SUPFAM" id="SSF140990">
    <property type="entry name" value="FtsH protease domain-like"/>
    <property type="match status" value="1"/>
</dbReference>
<name>A0A1H0J9Q2_9HYPH</name>
<dbReference type="PANTHER" id="PTHR23076">
    <property type="entry name" value="METALLOPROTEASE M41 FTSH"/>
    <property type="match status" value="1"/>
</dbReference>
<dbReference type="Proteomes" id="UP000198793">
    <property type="component" value="Unassembled WGS sequence"/>
</dbReference>
<dbReference type="Gene3D" id="1.10.8.60">
    <property type="match status" value="1"/>
</dbReference>
<dbReference type="SMART" id="SM00382">
    <property type="entry name" value="AAA"/>
    <property type="match status" value="1"/>
</dbReference>
<keyword evidence="3" id="KW-0645">Protease</keyword>
<dbReference type="GO" id="GO:0004176">
    <property type="term" value="F:ATP-dependent peptidase activity"/>
    <property type="evidence" value="ECO:0007669"/>
    <property type="project" value="InterPro"/>
</dbReference>
<evidence type="ECO:0000313" key="4">
    <source>
        <dbReference type="Proteomes" id="UP000198793"/>
    </source>
</evidence>
<dbReference type="STRING" id="1166073.SAMN05192530_10678"/>
<proteinExistence type="predicted"/>
<evidence type="ECO:0000313" key="3">
    <source>
        <dbReference type="EMBL" id="SDO40495.1"/>
    </source>
</evidence>
<protein>
    <submittedName>
        <fullName evidence="3">ATP-dependent Zn proteases</fullName>
    </submittedName>
</protein>
<dbReference type="GO" id="GO:0004222">
    <property type="term" value="F:metalloendopeptidase activity"/>
    <property type="evidence" value="ECO:0007669"/>
    <property type="project" value="InterPro"/>
</dbReference>
<dbReference type="Pfam" id="PF01434">
    <property type="entry name" value="Peptidase_M41"/>
    <property type="match status" value="1"/>
</dbReference>
<dbReference type="EMBL" id="FNIT01000006">
    <property type="protein sequence ID" value="SDO40495.1"/>
    <property type="molecule type" value="Genomic_DNA"/>
</dbReference>
<dbReference type="InterPro" id="IPR027417">
    <property type="entry name" value="P-loop_NTPase"/>
</dbReference>
<dbReference type="CDD" id="cd19481">
    <property type="entry name" value="RecA-like_protease"/>
    <property type="match status" value="1"/>
</dbReference>
<evidence type="ECO:0000256" key="1">
    <source>
        <dbReference type="SAM" id="MobiDB-lite"/>
    </source>
</evidence>
<sequence length="648" mass="69225">MSVSDITNFGGEPRSTDRTQADREALVAHLRAHLDPTQVAIEHALLRQYDPTTRKDMQHVLRVVVSKTDRKIVEATIEAVFEIADGGNRRTSVAFVSAAASPVDRDLVRRLDLEFLGSQVAINEIVVVLDEVTGPDPAPLFDAQVDLTRLTGPDVAATLRHVFGEEAKLDPGWSWPTGAPLSMLDLVCKKATTVETALAFLNDIADTGAVGPSDYAALSDPLADMVGYGVAKVWARRFVEDLAAFRSGALPWREVDSTLVLTGPPGTGKTEFARRVAQAAGIPIVATSYSTWQRSEEGHLGDVLRAIHNDFSHARSVAPSILFVDEIDSLPVRGSEGRNRSWYFAVINALLEEIDGLSGRDGVAVMAACNRGDRLDPALTRAGRLNRTVRIDLPDATDLSRILASKLDGAVSPESVRPFCDAVAGRATGADMVQVAREARRTARQAGRAVRVADVQAAILPPDTRSQEVRRVIAIHEAGHVVAALASGVVPYAVSLVDSITGGGAVRFDPVPVTEISADTVRREILVTLSGRAAEEIVIGSVSAGAGGHDDSDLANATRLATDFEGAYAFGASLVFRPRPEQNAVEAILRRAYSDALALMVRHQSAVTALAELLMSSGYMNKDRITKFAARHDLLGAVAQAPSEGVAR</sequence>
<dbReference type="Pfam" id="PF00004">
    <property type="entry name" value="AAA"/>
    <property type="match status" value="1"/>
</dbReference>
<dbReference type="GO" id="GO:0016887">
    <property type="term" value="F:ATP hydrolysis activity"/>
    <property type="evidence" value="ECO:0007669"/>
    <property type="project" value="InterPro"/>
</dbReference>
<dbReference type="GO" id="GO:0030163">
    <property type="term" value="P:protein catabolic process"/>
    <property type="evidence" value="ECO:0007669"/>
    <property type="project" value="TreeGrafter"/>
</dbReference>
<keyword evidence="3" id="KW-0378">Hydrolase</keyword>
<dbReference type="GO" id="GO:0005524">
    <property type="term" value="F:ATP binding"/>
    <property type="evidence" value="ECO:0007669"/>
    <property type="project" value="InterPro"/>
</dbReference>
<keyword evidence="4" id="KW-1185">Reference proteome</keyword>
<dbReference type="InterPro" id="IPR003959">
    <property type="entry name" value="ATPase_AAA_core"/>
</dbReference>
<dbReference type="SUPFAM" id="SSF52540">
    <property type="entry name" value="P-loop containing nucleoside triphosphate hydrolases"/>
    <property type="match status" value="1"/>
</dbReference>
<dbReference type="GO" id="GO:0005886">
    <property type="term" value="C:plasma membrane"/>
    <property type="evidence" value="ECO:0007669"/>
    <property type="project" value="TreeGrafter"/>
</dbReference>
<dbReference type="OrthoDB" id="9809379at2"/>
<dbReference type="InterPro" id="IPR000642">
    <property type="entry name" value="Peptidase_M41"/>
</dbReference>
<dbReference type="InterPro" id="IPR037219">
    <property type="entry name" value="Peptidase_M41-like"/>
</dbReference>
<dbReference type="InterPro" id="IPR003593">
    <property type="entry name" value="AAA+_ATPase"/>
</dbReference>
<dbReference type="RefSeq" id="WP_090674319.1">
    <property type="nucleotide sequence ID" value="NZ_FNIT01000006.1"/>
</dbReference>
<gene>
    <name evidence="3" type="ORF">SAMN05192530_10678</name>
</gene>
<reference evidence="3 4" key="1">
    <citation type="submission" date="2016-10" db="EMBL/GenBank/DDBJ databases">
        <authorList>
            <person name="de Groot N.N."/>
        </authorList>
    </citation>
    <scope>NUCLEOTIDE SEQUENCE [LARGE SCALE GENOMIC DNA]</scope>
    <source>
        <strain evidence="4">L7-484,KACC 16230,DSM 25025</strain>
    </source>
</reference>
<evidence type="ECO:0000259" key="2">
    <source>
        <dbReference type="SMART" id="SM00382"/>
    </source>
</evidence>